<dbReference type="Proteomes" id="UP000016932">
    <property type="component" value="Unassembled WGS sequence"/>
</dbReference>
<feature type="transmembrane region" description="Helical" evidence="1">
    <location>
        <begin position="175"/>
        <end position="193"/>
    </location>
</feature>
<gene>
    <name evidence="2" type="ORF">MYCFIDRAFT_75605</name>
</gene>
<dbReference type="KEGG" id="pfj:MYCFIDRAFT_75605"/>
<sequence length="318" mass="34210">MASAWGLNPRTTPWTGQHDTISLSPLRQAAAPDSSSEITAQTSLMSKGSEKNLETLHHGLDTRAPRLLAVWWQEGIAAFCLAASAIASFATLYPYQGKPLPEWPYSITIGALLSTYSVILRLTASFLVAEGLAQLKWQWFNTKERPLHDLVLHDEATRGPLGAIKFLARIPLPRSWQWLACVLIIIGLLIGPFTQQVLQYTQCAVPLPPSDIHRTQVPRASIFVGNGTHDGAAINTLVLGEQASVNAGLYTTGQVSAVCPSGNCTFSIYKSVGYCSTCIDVSADAKVVVVNNTNSVPPFNNSVITTTSLSSGLSVVYT</sequence>
<dbReference type="RefSeq" id="XP_007920391.1">
    <property type="nucleotide sequence ID" value="XM_007922200.1"/>
</dbReference>
<keyword evidence="3" id="KW-1185">Reference proteome</keyword>
<dbReference type="OrthoDB" id="5376804at2759"/>
<evidence type="ECO:0000313" key="2">
    <source>
        <dbReference type="EMBL" id="EME87770.1"/>
    </source>
</evidence>
<keyword evidence="1" id="KW-0812">Transmembrane</keyword>
<accession>N1Q684</accession>
<dbReference type="InterPro" id="IPR021514">
    <property type="entry name" value="DUF3176"/>
</dbReference>
<dbReference type="GeneID" id="19341133"/>
<organism evidence="2 3">
    <name type="scientific">Pseudocercospora fijiensis (strain CIRAD86)</name>
    <name type="common">Black leaf streak disease fungus</name>
    <name type="synonym">Mycosphaerella fijiensis</name>
    <dbReference type="NCBI Taxonomy" id="383855"/>
    <lineage>
        <taxon>Eukaryota</taxon>
        <taxon>Fungi</taxon>
        <taxon>Dikarya</taxon>
        <taxon>Ascomycota</taxon>
        <taxon>Pezizomycotina</taxon>
        <taxon>Dothideomycetes</taxon>
        <taxon>Dothideomycetidae</taxon>
        <taxon>Mycosphaerellales</taxon>
        <taxon>Mycosphaerellaceae</taxon>
        <taxon>Pseudocercospora</taxon>
    </lineage>
</organism>
<dbReference type="AlphaFoldDB" id="N1Q684"/>
<protein>
    <submittedName>
        <fullName evidence="2">Uncharacterized protein</fullName>
    </submittedName>
</protein>
<dbReference type="PANTHER" id="PTHR35394:SF5">
    <property type="entry name" value="DUF3176 DOMAIN-CONTAINING PROTEIN"/>
    <property type="match status" value="1"/>
</dbReference>
<evidence type="ECO:0000313" key="3">
    <source>
        <dbReference type="Proteomes" id="UP000016932"/>
    </source>
</evidence>
<dbReference type="STRING" id="383855.N1Q684"/>
<name>N1Q684_PSEFD</name>
<keyword evidence="1" id="KW-0472">Membrane</keyword>
<dbReference type="PANTHER" id="PTHR35394">
    <property type="entry name" value="DUF3176 DOMAIN-CONTAINING PROTEIN"/>
    <property type="match status" value="1"/>
</dbReference>
<evidence type="ECO:0000256" key="1">
    <source>
        <dbReference type="SAM" id="Phobius"/>
    </source>
</evidence>
<dbReference type="HOGENOM" id="CLU_874711_0_0_1"/>
<feature type="transmembrane region" description="Helical" evidence="1">
    <location>
        <begin position="107"/>
        <end position="129"/>
    </location>
</feature>
<dbReference type="VEuPathDB" id="FungiDB:MYCFIDRAFT_75605"/>
<keyword evidence="1" id="KW-1133">Transmembrane helix</keyword>
<feature type="transmembrane region" description="Helical" evidence="1">
    <location>
        <begin position="76"/>
        <end position="95"/>
    </location>
</feature>
<dbReference type="eggNOG" id="ENOG502SP41">
    <property type="taxonomic scope" value="Eukaryota"/>
</dbReference>
<reference evidence="2 3" key="1">
    <citation type="journal article" date="2012" name="PLoS Pathog.">
        <title>Diverse lifestyles and strategies of plant pathogenesis encoded in the genomes of eighteen Dothideomycetes fungi.</title>
        <authorList>
            <person name="Ohm R.A."/>
            <person name="Feau N."/>
            <person name="Henrissat B."/>
            <person name="Schoch C.L."/>
            <person name="Horwitz B.A."/>
            <person name="Barry K.W."/>
            <person name="Condon B.J."/>
            <person name="Copeland A.C."/>
            <person name="Dhillon B."/>
            <person name="Glaser F."/>
            <person name="Hesse C.N."/>
            <person name="Kosti I."/>
            <person name="LaButti K."/>
            <person name="Lindquist E.A."/>
            <person name="Lucas S."/>
            <person name="Salamov A.A."/>
            <person name="Bradshaw R.E."/>
            <person name="Ciuffetti L."/>
            <person name="Hamelin R.C."/>
            <person name="Kema G.H.J."/>
            <person name="Lawrence C."/>
            <person name="Scott J.A."/>
            <person name="Spatafora J.W."/>
            <person name="Turgeon B.G."/>
            <person name="de Wit P.J.G.M."/>
            <person name="Zhong S."/>
            <person name="Goodwin S.B."/>
            <person name="Grigoriev I.V."/>
        </authorList>
    </citation>
    <scope>NUCLEOTIDE SEQUENCE [LARGE SCALE GENOMIC DNA]</scope>
    <source>
        <strain evidence="2 3">CIRAD86</strain>
    </source>
</reference>
<dbReference type="Pfam" id="PF11374">
    <property type="entry name" value="DUF3176"/>
    <property type="match status" value="1"/>
</dbReference>
<dbReference type="EMBL" id="KB446555">
    <property type="protein sequence ID" value="EME87770.1"/>
    <property type="molecule type" value="Genomic_DNA"/>
</dbReference>
<proteinExistence type="predicted"/>